<dbReference type="Pfam" id="PF00079">
    <property type="entry name" value="Serpin"/>
    <property type="match status" value="1"/>
</dbReference>
<keyword evidence="3" id="KW-0722">Serine protease inhibitor</keyword>
<dbReference type="Proteomes" id="UP000075886">
    <property type="component" value="Unassembled WGS sequence"/>
</dbReference>
<keyword evidence="7" id="KW-1185">Reference proteome</keyword>
<dbReference type="AlphaFoldDB" id="A0A182PZW0"/>
<dbReference type="InterPro" id="IPR000215">
    <property type="entry name" value="Serpin_fam"/>
</dbReference>
<feature type="domain" description="Serpin" evidence="5">
    <location>
        <begin position="46"/>
        <end position="393"/>
    </location>
</feature>
<evidence type="ECO:0000313" key="6">
    <source>
        <dbReference type="EnsemblMetazoa" id="AFAF000286-PA"/>
    </source>
</evidence>
<evidence type="ECO:0000256" key="3">
    <source>
        <dbReference type="ARBA" id="ARBA00022900"/>
    </source>
</evidence>
<comment type="similarity">
    <text evidence="1 4">Belongs to the serpin family.</text>
</comment>
<evidence type="ECO:0000256" key="2">
    <source>
        <dbReference type="ARBA" id="ARBA00022690"/>
    </source>
</evidence>
<dbReference type="InterPro" id="IPR042185">
    <property type="entry name" value="Serpin_sf_2"/>
</dbReference>
<accession>A0A182PZW0</accession>
<organism evidence="6 7">
    <name type="scientific">Anopheles farauti</name>
    <dbReference type="NCBI Taxonomy" id="69004"/>
    <lineage>
        <taxon>Eukaryota</taxon>
        <taxon>Metazoa</taxon>
        <taxon>Ecdysozoa</taxon>
        <taxon>Arthropoda</taxon>
        <taxon>Hexapoda</taxon>
        <taxon>Insecta</taxon>
        <taxon>Pterygota</taxon>
        <taxon>Neoptera</taxon>
        <taxon>Endopterygota</taxon>
        <taxon>Diptera</taxon>
        <taxon>Nematocera</taxon>
        <taxon>Culicoidea</taxon>
        <taxon>Culicidae</taxon>
        <taxon>Anophelinae</taxon>
        <taxon>Anopheles</taxon>
    </lineage>
</organism>
<dbReference type="InterPro" id="IPR023796">
    <property type="entry name" value="Serpin_dom"/>
</dbReference>
<dbReference type="InterPro" id="IPR042178">
    <property type="entry name" value="Serpin_sf_1"/>
</dbReference>
<dbReference type="Gene3D" id="3.30.497.10">
    <property type="entry name" value="Antithrombin, subunit I, domain 2"/>
    <property type="match status" value="1"/>
</dbReference>
<dbReference type="STRING" id="69004.A0A182PZW0"/>
<reference evidence="7" key="1">
    <citation type="submission" date="2014-01" db="EMBL/GenBank/DDBJ databases">
        <title>The Genome Sequence of Anopheles farauti FAR1 (V2).</title>
        <authorList>
            <consortium name="The Broad Institute Genomics Platform"/>
            <person name="Neafsey D.E."/>
            <person name="Besansky N."/>
            <person name="Howell P."/>
            <person name="Walton C."/>
            <person name="Young S.K."/>
            <person name="Zeng Q."/>
            <person name="Gargeya S."/>
            <person name="Fitzgerald M."/>
            <person name="Haas B."/>
            <person name="Abouelleil A."/>
            <person name="Allen A.W."/>
            <person name="Alvarado L."/>
            <person name="Arachchi H.M."/>
            <person name="Berlin A.M."/>
            <person name="Chapman S.B."/>
            <person name="Gainer-Dewar J."/>
            <person name="Goldberg J."/>
            <person name="Griggs A."/>
            <person name="Gujja S."/>
            <person name="Hansen M."/>
            <person name="Howarth C."/>
            <person name="Imamovic A."/>
            <person name="Ireland A."/>
            <person name="Larimer J."/>
            <person name="McCowan C."/>
            <person name="Murphy C."/>
            <person name="Pearson M."/>
            <person name="Poon T.W."/>
            <person name="Priest M."/>
            <person name="Roberts A."/>
            <person name="Saif S."/>
            <person name="Shea T."/>
            <person name="Sisk P."/>
            <person name="Sykes S."/>
            <person name="Wortman J."/>
            <person name="Nusbaum C."/>
            <person name="Birren B."/>
        </authorList>
    </citation>
    <scope>NUCLEOTIDE SEQUENCE [LARGE SCALE GENOMIC DNA]</scope>
    <source>
        <strain evidence="7">FAR1</strain>
    </source>
</reference>
<dbReference type="EnsemblMetazoa" id="AFAF000286-RA">
    <property type="protein sequence ID" value="AFAF000286-PA"/>
    <property type="gene ID" value="AFAF000286"/>
</dbReference>
<sequence>MTLLTANQPFVTMKLTVGFVLYCTALVTTIEATGPDLSFGDATFSVQYFKQAFNASTNSVVSPLAVRLAFSALYQVTDGNVREAVQRAFYLPADTVDARTNAAQLVDDLERSQFLNVSFAVLKAHGELSTELQDVAKAIFRTEPRTVAFTNRTGVVQEVNAWATEVTGGRIRNYLAESDVDVNADLMLLNALHMRANWAQRFEAERTVEETFEFRNGPGPVELMSATMEVPYHAQAKFHAVQLPYSEESDLTMWILLPHRGGTFEELLELLTPELLDELETSAMPKTVDLWLPRFTIEDSHDARDVLRRMGHESIFHRDAFAVYQGHKSMLGALKQTTFVQVDESGTEAAAVTSVGTKFRVKNTQFRANQPFMFFIKKLSIDTILFAGHYSNRK</sequence>
<dbReference type="GO" id="GO:0004867">
    <property type="term" value="F:serine-type endopeptidase inhibitor activity"/>
    <property type="evidence" value="ECO:0007669"/>
    <property type="project" value="UniProtKB-KW"/>
</dbReference>
<dbReference type="PANTHER" id="PTHR11461:SF211">
    <property type="entry name" value="GH10112P-RELATED"/>
    <property type="match status" value="1"/>
</dbReference>
<evidence type="ECO:0000256" key="1">
    <source>
        <dbReference type="ARBA" id="ARBA00009500"/>
    </source>
</evidence>
<evidence type="ECO:0000259" key="5">
    <source>
        <dbReference type="SMART" id="SM00093"/>
    </source>
</evidence>
<dbReference type="GO" id="GO:0005615">
    <property type="term" value="C:extracellular space"/>
    <property type="evidence" value="ECO:0007669"/>
    <property type="project" value="InterPro"/>
</dbReference>
<dbReference type="SMART" id="SM00093">
    <property type="entry name" value="SERPIN"/>
    <property type="match status" value="1"/>
</dbReference>
<dbReference type="PANTHER" id="PTHR11461">
    <property type="entry name" value="SERINE PROTEASE INHIBITOR, SERPIN"/>
    <property type="match status" value="1"/>
</dbReference>
<dbReference type="EMBL" id="AXCN02000897">
    <property type="status" value="NOT_ANNOTATED_CDS"/>
    <property type="molecule type" value="Genomic_DNA"/>
</dbReference>
<evidence type="ECO:0000256" key="4">
    <source>
        <dbReference type="RuleBase" id="RU000411"/>
    </source>
</evidence>
<dbReference type="InterPro" id="IPR023795">
    <property type="entry name" value="Serpin_CS"/>
</dbReference>
<protein>
    <recommendedName>
        <fullName evidence="5">Serpin domain-containing protein</fullName>
    </recommendedName>
</protein>
<name>A0A182PZW0_9DIPT</name>
<dbReference type="SUPFAM" id="SSF56574">
    <property type="entry name" value="Serpins"/>
    <property type="match status" value="1"/>
</dbReference>
<dbReference type="Gene3D" id="2.30.39.10">
    <property type="entry name" value="Alpha-1-antitrypsin, domain 1"/>
    <property type="match status" value="1"/>
</dbReference>
<dbReference type="InterPro" id="IPR036186">
    <property type="entry name" value="Serpin_sf"/>
</dbReference>
<keyword evidence="2" id="KW-0646">Protease inhibitor</keyword>
<evidence type="ECO:0000313" key="7">
    <source>
        <dbReference type="Proteomes" id="UP000075886"/>
    </source>
</evidence>
<dbReference type="VEuPathDB" id="VectorBase:AFAF000286"/>
<proteinExistence type="inferred from homology"/>
<reference evidence="6" key="2">
    <citation type="submission" date="2020-05" db="UniProtKB">
        <authorList>
            <consortium name="EnsemblMetazoa"/>
        </authorList>
    </citation>
    <scope>IDENTIFICATION</scope>
    <source>
        <strain evidence="6">FAR1</strain>
    </source>
</reference>
<dbReference type="PROSITE" id="PS00284">
    <property type="entry name" value="SERPIN"/>
    <property type="match status" value="1"/>
</dbReference>